<dbReference type="Proteomes" id="UP000283295">
    <property type="component" value="Unassembled WGS sequence"/>
</dbReference>
<accession>A0A3R6CVX8</accession>
<proteinExistence type="predicted"/>
<dbReference type="NCBIfam" id="TIGR02532">
    <property type="entry name" value="IV_pilin_GFxxxE"/>
    <property type="match status" value="1"/>
</dbReference>
<dbReference type="InterPro" id="IPR012902">
    <property type="entry name" value="N_methyl_site"/>
</dbReference>
<dbReference type="EMBL" id="QRVK01000003">
    <property type="protein sequence ID" value="RGS43866.1"/>
    <property type="molecule type" value="Genomic_DNA"/>
</dbReference>
<evidence type="ECO:0000313" key="3">
    <source>
        <dbReference type="Proteomes" id="UP000283295"/>
    </source>
</evidence>
<keyword evidence="1" id="KW-1133">Transmembrane helix</keyword>
<reference evidence="2 3" key="1">
    <citation type="submission" date="2018-08" db="EMBL/GenBank/DDBJ databases">
        <title>A genome reference for cultivated species of the human gut microbiota.</title>
        <authorList>
            <person name="Zou Y."/>
            <person name="Xue W."/>
            <person name="Luo G."/>
        </authorList>
    </citation>
    <scope>NUCLEOTIDE SEQUENCE [LARGE SCALE GENOMIC DNA]</scope>
    <source>
        <strain evidence="2 3">AF22-21</strain>
    </source>
</reference>
<protein>
    <submittedName>
        <fullName evidence="2">Type II secretion system protein</fullName>
    </submittedName>
</protein>
<gene>
    <name evidence="2" type="ORF">DWX94_02025</name>
</gene>
<sequence length="193" mass="21311">MKKYDGGFSLVELIIVIAIMAVLAGALAPMLIKYIQKSRDSKAMTNARNFETAVEASLIDASEGTLGSDAERDASGFSVQYLSSNASAPNPNDSTHSLIASIYNSFDPKGQGFEAIAVVDTGKVQQITYKDLKTRKVYVYYADDSKKYGTRIEAGKAGEWLRYDTNRGDSWVSWYSICEGKYTTPWWNGHQSD</sequence>
<feature type="transmembrane region" description="Helical" evidence="1">
    <location>
        <begin position="6"/>
        <end position="32"/>
    </location>
</feature>
<dbReference type="PROSITE" id="PS00409">
    <property type="entry name" value="PROKAR_NTER_METHYL"/>
    <property type="match status" value="1"/>
</dbReference>
<dbReference type="Gene3D" id="3.30.700.10">
    <property type="entry name" value="Glycoprotein, Type 4 Pilin"/>
    <property type="match status" value="1"/>
</dbReference>
<dbReference type="InterPro" id="IPR045584">
    <property type="entry name" value="Pilin-like"/>
</dbReference>
<dbReference type="SUPFAM" id="SSF54523">
    <property type="entry name" value="Pili subunits"/>
    <property type="match status" value="1"/>
</dbReference>
<dbReference type="Pfam" id="PF07963">
    <property type="entry name" value="N_methyl"/>
    <property type="match status" value="1"/>
</dbReference>
<name>A0A3R6CVX8_9FIRM</name>
<organism evidence="2 3">
    <name type="scientific">Coprococcus eutactus</name>
    <dbReference type="NCBI Taxonomy" id="33043"/>
    <lineage>
        <taxon>Bacteria</taxon>
        <taxon>Bacillati</taxon>
        <taxon>Bacillota</taxon>
        <taxon>Clostridia</taxon>
        <taxon>Lachnospirales</taxon>
        <taxon>Lachnospiraceae</taxon>
        <taxon>Coprococcus</taxon>
    </lineage>
</organism>
<dbReference type="AlphaFoldDB" id="A0A3R6CVX8"/>
<comment type="caution">
    <text evidence="2">The sequence shown here is derived from an EMBL/GenBank/DDBJ whole genome shotgun (WGS) entry which is preliminary data.</text>
</comment>
<evidence type="ECO:0000313" key="2">
    <source>
        <dbReference type="EMBL" id="RGS43866.1"/>
    </source>
</evidence>
<keyword evidence="1" id="KW-0812">Transmembrane</keyword>
<keyword evidence="1" id="KW-0472">Membrane</keyword>
<evidence type="ECO:0000256" key="1">
    <source>
        <dbReference type="SAM" id="Phobius"/>
    </source>
</evidence>